<proteinExistence type="inferred from homology"/>
<evidence type="ECO:0008006" key="4">
    <source>
        <dbReference type="Google" id="ProtNLM"/>
    </source>
</evidence>
<dbReference type="Proteomes" id="UP001054857">
    <property type="component" value="Unassembled WGS sequence"/>
</dbReference>
<comment type="similarity">
    <text evidence="1">Belongs to the flavin monoamine oxidase family.</text>
</comment>
<feature type="non-terminal residue" evidence="2">
    <location>
        <position position="1"/>
    </location>
</feature>
<evidence type="ECO:0000256" key="1">
    <source>
        <dbReference type="ARBA" id="ARBA00005995"/>
    </source>
</evidence>
<accession>A0AAD3DTC2</accession>
<dbReference type="AlphaFoldDB" id="A0AAD3DTC2"/>
<dbReference type="GO" id="GO:0016491">
    <property type="term" value="F:oxidoreductase activity"/>
    <property type="evidence" value="ECO:0007669"/>
    <property type="project" value="TreeGrafter"/>
</dbReference>
<dbReference type="Gene3D" id="3.50.50.60">
    <property type="entry name" value="FAD/NAD(P)-binding domain"/>
    <property type="match status" value="1"/>
</dbReference>
<reference evidence="2 3" key="1">
    <citation type="journal article" date="2021" name="Sci. Rep.">
        <title>Genome sequencing of the multicellular alga Astrephomene provides insights into convergent evolution of germ-soma differentiation.</title>
        <authorList>
            <person name="Yamashita S."/>
            <person name="Yamamoto K."/>
            <person name="Matsuzaki R."/>
            <person name="Suzuki S."/>
            <person name="Yamaguchi H."/>
            <person name="Hirooka S."/>
            <person name="Minakuchi Y."/>
            <person name="Miyagishima S."/>
            <person name="Kawachi M."/>
            <person name="Toyoda A."/>
            <person name="Nozaki H."/>
        </authorList>
    </citation>
    <scope>NUCLEOTIDE SEQUENCE [LARGE SCALE GENOMIC DNA]</scope>
    <source>
        <strain evidence="2 3">NIES-4017</strain>
    </source>
</reference>
<dbReference type="SUPFAM" id="SSF51905">
    <property type="entry name" value="FAD/NAD(P)-binding domain"/>
    <property type="match status" value="1"/>
</dbReference>
<dbReference type="InterPro" id="IPR036188">
    <property type="entry name" value="FAD/NAD-bd_sf"/>
</dbReference>
<dbReference type="InterPro" id="IPR050281">
    <property type="entry name" value="Flavin_monoamine_oxidase"/>
</dbReference>
<dbReference type="EMBL" id="BMAR01000019">
    <property type="protein sequence ID" value="GFR47744.1"/>
    <property type="molecule type" value="Genomic_DNA"/>
</dbReference>
<dbReference type="PANTHER" id="PTHR10742">
    <property type="entry name" value="FLAVIN MONOAMINE OXIDASE"/>
    <property type="match status" value="1"/>
</dbReference>
<evidence type="ECO:0000313" key="2">
    <source>
        <dbReference type="EMBL" id="GFR47744.1"/>
    </source>
</evidence>
<protein>
    <recommendedName>
        <fullName evidence="4">Amine oxidase domain-containing protein</fullName>
    </recommendedName>
</protein>
<dbReference type="Pfam" id="PF13450">
    <property type="entry name" value="NAD_binding_8"/>
    <property type="match status" value="1"/>
</dbReference>
<comment type="caution">
    <text evidence="2">The sequence shown here is derived from an EMBL/GenBank/DDBJ whole genome shotgun (WGS) entry which is preliminary data.</text>
</comment>
<dbReference type="PANTHER" id="PTHR10742:SF418">
    <property type="entry name" value="AMINE OXIDASE DOMAIN-CONTAINING PROTEIN"/>
    <property type="match status" value="1"/>
</dbReference>
<name>A0AAD3DTC2_9CHLO</name>
<dbReference type="Gene3D" id="3.90.660.10">
    <property type="match status" value="1"/>
</dbReference>
<sequence length="234" mass="25726">MESFHSIAIVGAGLSGLYAAQLLKDQFPDLVVLESQNRIGGRIKQIHGIAPWPVEAGPAFVHGRNSVFVRMAEKELGVVFGEKEWPEWWYFNEKMGGQGLIHDDDVDDEVDKVHDLMTTCGESQHPPPGADQSAAEWLAARGCSARQLAVADACYANDFACSLRQLGVREMVEENKHWDDGETYLLMDRPMSSVITHLARGVNNIRTNWVVDSITYAANSDSNSSSSSSDQTSA</sequence>
<evidence type="ECO:0000313" key="3">
    <source>
        <dbReference type="Proteomes" id="UP001054857"/>
    </source>
</evidence>
<gene>
    <name evidence="2" type="ORF">Agub_g9509</name>
</gene>
<keyword evidence="3" id="KW-1185">Reference proteome</keyword>
<organism evidence="2 3">
    <name type="scientific">Astrephomene gubernaculifera</name>
    <dbReference type="NCBI Taxonomy" id="47775"/>
    <lineage>
        <taxon>Eukaryota</taxon>
        <taxon>Viridiplantae</taxon>
        <taxon>Chlorophyta</taxon>
        <taxon>core chlorophytes</taxon>
        <taxon>Chlorophyceae</taxon>
        <taxon>CS clade</taxon>
        <taxon>Chlamydomonadales</taxon>
        <taxon>Astrephomenaceae</taxon>
        <taxon>Astrephomene</taxon>
    </lineage>
</organism>